<dbReference type="InterPro" id="IPR000215">
    <property type="entry name" value="Serpin_fam"/>
</dbReference>
<dbReference type="Proteomes" id="UP001497472">
    <property type="component" value="Unassembled WGS sequence"/>
</dbReference>
<name>A0AAV1JDR6_9NEOP</name>
<keyword evidence="2" id="KW-0722">Serine protease inhibitor</keyword>
<keyword evidence="5" id="KW-0732">Signal</keyword>
<evidence type="ECO:0000256" key="4">
    <source>
        <dbReference type="SAM" id="MobiDB-lite"/>
    </source>
</evidence>
<keyword evidence="1" id="KW-0646">Protease inhibitor</keyword>
<keyword evidence="8" id="KW-1185">Reference proteome</keyword>
<dbReference type="GO" id="GO:0004867">
    <property type="term" value="F:serine-type endopeptidase inhibitor activity"/>
    <property type="evidence" value="ECO:0007669"/>
    <property type="project" value="UniProtKB-KW"/>
</dbReference>
<organism evidence="7 8">
    <name type="scientific">Leptosia nina</name>
    <dbReference type="NCBI Taxonomy" id="320188"/>
    <lineage>
        <taxon>Eukaryota</taxon>
        <taxon>Metazoa</taxon>
        <taxon>Ecdysozoa</taxon>
        <taxon>Arthropoda</taxon>
        <taxon>Hexapoda</taxon>
        <taxon>Insecta</taxon>
        <taxon>Pterygota</taxon>
        <taxon>Neoptera</taxon>
        <taxon>Endopterygota</taxon>
        <taxon>Lepidoptera</taxon>
        <taxon>Glossata</taxon>
        <taxon>Ditrysia</taxon>
        <taxon>Papilionoidea</taxon>
        <taxon>Pieridae</taxon>
        <taxon>Pierinae</taxon>
        <taxon>Leptosia</taxon>
    </lineage>
</organism>
<accession>A0AAV1JDR6</accession>
<dbReference type="Gene3D" id="2.30.39.10">
    <property type="entry name" value="Alpha-1-antitrypsin, domain 1"/>
    <property type="match status" value="1"/>
</dbReference>
<dbReference type="PANTHER" id="PTHR11461">
    <property type="entry name" value="SERINE PROTEASE INHIBITOR, SERPIN"/>
    <property type="match status" value="1"/>
</dbReference>
<evidence type="ECO:0000256" key="2">
    <source>
        <dbReference type="ARBA" id="ARBA00022900"/>
    </source>
</evidence>
<dbReference type="GO" id="GO:0005615">
    <property type="term" value="C:extracellular space"/>
    <property type="evidence" value="ECO:0007669"/>
    <property type="project" value="InterPro"/>
</dbReference>
<dbReference type="AlphaFoldDB" id="A0AAV1JDR6"/>
<dbReference type="Gene3D" id="3.30.497.10">
    <property type="entry name" value="Antithrombin, subunit I, domain 2"/>
    <property type="match status" value="1"/>
</dbReference>
<dbReference type="SMART" id="SM00093">
    <property type="entry name" value="SERPIN"/>
    <property type="match status" value="1"/>
</dbReference>
<dbReference type="InterPro" id="IPR023796">
    <property type="entry name" value="Serpin_dom"/>
</dbReference>
<dbReference type="InterPro" id="IPR036186">
    <property type="entry name" value="Serpin_sf"/>
</dbReference>
<comment type="caution">
    <text evidence="7">The sequence shown here is derived from an EMBL/GenBank/DDBJ whole genome shotgun (WGS) entry which is preliminary data.</text>
</comment>
<feature type="compositionally biased region" description="Polar residues" evidence="4">
    <location>
        <begin position="380"/>
        <end position="395"/>
    </location>
</feature>
<evidence type="ECO:0000259" key="6">
    <source>
        <dbReference type="SMART" id="SM00093"/>
    </source>
</evidence>
<feature type="chain" id="PRO_5043987566" description="Serpin domain-containing protein" evidence="5">
    <location>
        <begin position="20"/>
        <end position="637"/>
    </location>
</feature>
<feature type="domain" description="Serpin" evidence="6">
    <location>
        <begin position="31"/>
        <end position="371"/>
    </location>
</feature>
<evidence type="ECO:0000256" key="3">
    <source>
        <dbReference type="RuleBase" id="RU000411"/>
    </source>
</evidence>
<evidence type="ECO:0000313" key="7">
    <source>
        <dbReference type="EMBL" id="CAK1547662.1"/>
    </source>
</evidence>
<feature type="signal peptide" evidence="5">
    <location>
        <begin position="1"/>
        <end position="19"/>
    </location>
</feature>
<evidence type="ECO:0000256" key="1">
    <source>
        <dbReference type="ARBA" id="ARBA00022690"/>
    </source>
</evidence>
<evidence type="ECO:0000256" key="5">
    <source>
        <dbReference type="SAM" id="SignalP"/>
    </source>
</evidence>
<reference evidence="7 8" key="1">
    <citation type="submission" date="2023-11" db="EMBL/GenBank/DDBJ databases">
        <authorList>
            <person name="Okamura Y."/>
        </authorList>
    </citation>
    <scope>NUCLEOTIDE SEQUENCE [LARGE SCALE GENOMIC DNA]</scope>
</reference>
<feature type="region of interest" description="Disordered" evidence="4">
    <location>
        <begin position="377"/>
        <end position="416"/>
    </location>
</feature>
<dbReference type="Pfam" id="PF00079">
    <property type="entry name" value="Serpin"/>
    <property type="match status" value="1"/>
</dbReference>
<dbReference type="EMBL" id="CAVLEF010000009">
    <property type="protein sequence ID" value="CAK1547662.1"/>
    <property type="molecule type" value="Genomic_DNA"/>
</dbReference>
<sequence>MKSIISFVLFFTTFSLVHGQLYDDRANKFGLELLYFTQAETSGHAVLTPWSVWDLLTRITIITCGDTNAQLKRALFLPNNSVEIIMGISNLEKSIERKSASFPLSIRNYAILDTDVDKSIPVFVRILRKLEVELIVLNLKDPNSAVLVANRFMFDAGKDVHKNLLQSTDVDPSGIILTNTNTFNGIWKHAFVRSKDDEPFFDIDGKKEIGRVNMMSQTATVSYSYNGQLNSEIIELPYADERYALIVILPDKDIGISDMYQKFEVENIDSVIQILKIFRKVKLRITLPRFKISTNYVLNQALNNMGVFDLFEKQFAQFYDAPNKSIFVPVIVQNTNFEICLLALAATCQAGFESLDGGHGQDSSGFQYSAPLTSGGGHDFSSQGNDYSGQSQDFGGQSHGVSGEGHDFSAGQGNDYTLALTQGHGQNFDQGYGQNFDQGHGQNFDQGHGQFNVGHGPLLGNFGGDSYLQAAHDLGQHQGDFSGSDGGQQGYGHQGFLLEDGGHDFGHGGHDLGNVEAVPVGEHIDEEHPVEVPLYKHVTVPIHKPLHVNVPKPILVGVPQPYPVKVPVHKPVAVPVETEISIPIEKPVPYPVVKHIPYPVEKHVPIKIEKTVTVHVPQPYPVKIPVYKTIHHHKDHH</sequence>
<comment type="similarity">
    <text evidence="3">Belongs to the serpin family.</text>
</comment>
<proteinExistence type="inferred from homology"/>
<dbReference type="SUPFAM" id="SSF56574">
    <property type="entry name" value="Serpins"/>
    <property type="match status" value="1"/>
</dbReference>
<gene>
    <name evidence="7" type="ORF">LNINA_LOCUS7121</name>
</gene>
<evidence type="ECO:0000313" key="8">
    <source>
        <dbReference type="Proteomes" id="UP001497472"/>
    </source>
</evidence>
<protein>
    <recommendedName>
        <fullName evidence="6">Serpin domain-containing protein</fullName>
    </recommendedName>
</protein>
<dbReference type="InterPro" id="IPR042185">
    <property type="entry name" value="Serpin_sf_2"/>
</dbReference>
<dbReference type="PANTHER" id="PTHR11461:SF367">
    <property type="entry name" value="GH21475P-RELATED"/>
    <property type="match status" value="1"/>
</dbReference>
<dbReference type="InterPro" id="IPR042178">
    <property type="entry name" value="Serpin_sf_1"/>
</dbReference>